<dbReference type="Proteomes" id="UP000178908">
    <property type="component" value="Unassembled WGS sequence"/>
</dbReference>
<evidence type="ECO:0000313" key="1">
    <source>
        <dbReference type="EMBL" id="OGN08527.1"/>
    </source>
</evidence>
<comment type="caution">
    <text evidence="1">The sequence shown here is derived from an EMBL/GenBank/DDBJ whole genome shotgun (WGS) entry which is preliminary data.</text>
</comment>
<proteinExistence type="predicted"/>
<dbReference type="EMBL" id="MGJO01000048">
    <property type="protein sequence ID" value="OGN08527.1"/>
    <property type="molecule type" value="Genomic_DNA"/>
</dbReference>
<gene>
    <name evidence="1" type="ORF">A3C61_01890</name>
</gene>
<name>A0A1F8F5U6_9BACT</name>
<reference evidence="1 2" key="1">
    <citation type="journal article" date="2016" name="Nat. Commun.">
        <title>Thousands of microbial genomes shed light on interconnected biogeochemical processes in an aquifer system.</title>
        <authorList>
            <person name="Anantharaman K."/>
            <person name="Brown C.T."/>
            <person name="Hug L.A."/>
            <person name="Sharon I."/>
            <person name="Castelle C.J."/>
            <person name="Probst A.J."/>
            <person name="Thomas B.C."/>
            <person name="Singh A."/>
            <person name="Wilkins M.J."/>
            <person name="Karaoz U."/>
            <person name="Brodie E.L."/>
            <person name="Williams K.H."/>
            <person name="Hubbard S.S."/>
            <person name="Banfield J.F."/>
        </authorList>
    </citation>
    <scope>NUCLEOTIDE SEQUENCE [LARGE SCALE GENOMIC DNA]</scope>
</reference>
<evidence type="ECO:0000313" key="2">
    <source>
        <dbReference type="Proteomes" id="UP000178908"/>
    </source>
</evidence>
<protein>
    <submittedName>
        <fullName evidence="1">Uncharacterized protein</fullName>
    </submittedName>
</protein>
<accession>A0A1F8F5U6</accession>
<organism evidence="1 2">
    <name type="scientific">Candidatus Yanofskybacteria bacterium RIFCSPHIGHO2_02_FULL_39_10</name>
    <dbReference type="NCBI Taxonomy" id="1802674"/>
    <lineage>
        <taxon>Bacteria</taxon>
        <taxon>Candidatus Yanofskyibacteriota</taxon>
    </lineage>
</organism>
<sequence>MERDFIPDKAVERRTILGELQGLLATNPDIFGDQLQEIRRAVEDAEAEIEERGELSQGTAEELDNLYRPFKPDFLK</sequence>
<dbReference type="AlphaFoldDB" id="A0A1F8F5U6"/>